<comment type="similarity">
    <text evidence="2 14">Belongs to the HisA/HisF family.</text>
</comment>
<dbReference type="InterPro" id="IPR006062">
    <property type="entry name" value="His_biosynth"/>
</dbReference>
<dbReference type="Proteomes" id="UP000503018">
    <property type="component" value="Chromosome"/>
</dbReference>
<dbReference type="PANTHER" id="PTHR21235">
    <property type="entry name" value="IMIDAZOLE GLYCEROL PHOSPHATE SYNTHASE SUBUNIT HISF/H IGP SYNTHASE SUBUNIT HISF/H"/>
    <property type="match status" value="1"/>
</dbReference>
<evidence type="ECO:0000256" key="10">
    <source>
        <dbReference type="ARBA" id="ARBA00030264"/>
    </source>
</evidence>
<evidence type="ECO:0000256" key="3">
    <source>
        <dbReference type="ARBA" id="ARBA00011152"/>
    </source>
</evidence>
<evidence type="ECO:0000256" key="7">
    <source>
        <dbReference type="ARBA" id="ARBA00023102"/>
    </source>
</evidence>
<dbReference type="EC" id="4.3.2.10" evidence="4"/>
<dbReference type="AlphaFoldDB" id="A0A6M4AUF5"/>
<proteinExistence type="inferred from homology"/>
<dbReference type="GO" id="GO:0000107">
    <property type="term" value="F:imidazoleglycerol-phosphate synthase activity"/>
    <property type="evidence" value="ECO:0007669"/>
    <property type="project" value="InterPro"/>
</dbReference>
<dbReference type="EMBL" id="CP053015">
    <property type="protein sequence ID" value="QJQ32768.1"/>
    <property type="molecule type" value="Genomic_DNA"/>
</dbReference>
<dbReference type="Gene3D" id="3.20.20.70">
    <property type="entry name" value="Aldolase class I"/>
    <property type="match status" value="1"/>
</dbReference>
<evidence type="ECO:0000313" key="16">
    <source>
        <dbReference type="Proteomes" id="UP000503018"/>
    </source>
</evidence>
<evidence type="ECO:0000256" key="5">
    <source>
        <dbReference type="ARBA" id="ARBA00016318"/>
    </source>
</evidence>
<evidence type="ECO:0000256" key="8">
    <source>
        <dbReference type="ARBA" id="ARBA00023239"/>
    </source>
</evidence>
<dbReference type="InterPro" id="IPR011060">
    <property type="entry name" value="RibuloseP-bd_barrel"/>
</dbReference>
<comment type="function">
    <text evidence="9">IGPS catalyzes the conversion of PRFAR and glutamine to IGP, AICAR and glutamate. The HisF subunit catalyzes the cyclization activity that produces IGP and AICAR from PRFAR using the ammonia provided by the HisH subunit.</text>
</comment>
<dbReference type="SUPFAM" id="SSF51366">
    <property type="entry name" value="Ribulose-phoshate binding barrel"/>
    <property type="match status" value="1"/>
</dbReference>
<keyword evidence="7 14" id="KW-0368">Histidine biosynthesis</keyword>
<gene>
    <name evidence="15" type="primary">hisF</name>
    <name evidence="15" type="ORF">GV829_10205</name>
</gene>
<dbReference type="InterPro" id="IPR013785">
    <property type="entry name" value="Aldolase_TIM"/>
</dbReference>
<evidence type="ECO:0000256" key="6">
    <source>
        <dbReference type="ARBA" id="ARBA00022605"/>
    </source>
</evidence>
<keyword evidence="16" id="KW-1185">Reference proteome</keyword>
<comment type="subunit">
    <text evidence="3">Heterodimer of HisH and HisF.</text>
</comment>
<dbReference type="KEGG" id="slan:GV829_10205"/>
<evidence type="ECO:0000256" key="9">
    <source>
        <dbReference type="ARBA" id="ARBA00025475"/>
    </source>
</evidence>
<evidence type="ECO:0000256" key="2">
    <source>
        <dbReference type="ARBA" id="ARBA00009667"/>
    </source>
</evidence>
<dbReference type="InterPro" id="IPR004651">
    <property type="entry name" value="HisF"/>
</dbReference>
<dbReference type="RefSeq" id="WP_169946358.1">
    <property type="nucleotide sequence ID" value="NZ_CP053015.1"/>
</dbReference>
<organism evidence="15 16">
    <name type="scientific">Sphingomonas lacunae</name>
    <dbReference type="NCBI Taxonomy" id="2698828"/>
    <lineage>
        <taxon>Bacteria</taxon>
        <taxon>Pseudomonadati</taxon>
        <taxon>Pseudomonadota</taxon>
        <taxon>Alphaproteobacteria</taxon>
        <taxon>Sphingomonadales</taxon>
        <taxon>Sphingomonadaceae</taxon>
        <taxon>Sphingomonas</taxon>
    </lineage>
</organism>
<comment type="pathway">
    <text evidence="1">Amino-acid biosynthesis; L-histidine biosynthesis; L-histidine from 5-phospho-alpha-D-ribose 1-diphosphate: step 5/9.</text>
</comment>
<accession>A0A6M4AUF5</accession>
<dbReference type="GO" id="GO:0016829">
    <property type="term" value="F:lyase activity"/>
    <property type="evidence" value="ECO:0007669"/>
    <property type="project" value="UniProtKB-KW"/>
</dbReference>
<evidence type="ECO:0000256" key="12">
    <source>
        <dbReference type="ARBA" id="ARBA00032401"/>
    </source>
</evidence>
<evidence type="ECO:0000256" key="1">
    <source>
        <dbReference type="ARBA" id="ARBA00005091"/>
    </source>
</evidence>
<reference evidence="15 16" key="1">
    <citation type="submission" date="2020-01" db="EMBL/GenBank/DDBJ databases">
        <title>Sphingomonas sp. strain CSW-10.</title>
        <authorList>
            <person name="Chen W.-M."/>
        </authorList>
    </citation>
    <scope>NUCLEOTIDE SEQUENCE [LARGE SCALE GENOMIC DNA]</scope>
    <source>
        <strain evidence="15 16">CSW-10</strain>
    </source>
</reference>
<evidence type="ECO:0000256" key="14">
    <source>
        <dbReference type="RuleBase" id="RU003657"/>
    </source>
</evidence>
<sequence length="265" mass="28422">MSLSSVRGNCRLIARLDVKGANLIKGIHFEGIRVIGCPEEHARRYYEAGADELIYMDTVASLYGRNNLMDVVASTVEHVFVPLCVGGGLRSESDVQQVLRAGADKVAINSAATQNPELITAIANRFGAQCMVLNIEAKKVGGDRWEAFCDNGREPTGRDVVSWAEQGVALGAGEILLTSIDRDGTGKGLDLRLIRAISDRVNVPVIASGGVGSCQDIVEGFEAGCEAIAIGYGLHFKKFTFQDARDAALGASMPVRHFAHKVEYV</sequence>
<dbReference type="InterPro" id="IPR050064">
    <property type="entry name" value="IGPS_HisA/HisF"/>
</dbReference>
<comment type="catalytic activity">
    <reaction evidence="13">
        <text>5-[(5-phospho-1-deoxy-D-ribulos-1-ylimino)methylamino]-1-(5-phospho-beta-D-ribosyl)imidazole-4-carboxamide + L-glutamine = D-erythro-1-(imidazol-4-yl)glycerol 3-phosphate + 5-amino-1-(5-phospho-beta-D-ribosyl)imidazole-4-carboxamide + L-glutamate + H(+)</text>
        <dbReference type="Rhea" id="RHEA:24793"/>
        <dbReference type="ChEBI" id="CHEBI:15378"/>
        <dbReference type="ChEBI" id="CHEBI:29985"/>
        <dbReference type="ChEBI" id="CHEBI:58278"/>
        <dbReference type="ChEBI" id="CHEBI:58359"/>
        <dbReference type="ChEBI" id="CHEBI:58475"/>
        <dbReference type="ChEBI" id="CHEBI:58525"/>
        <dbReference type="EC" id="4.3.2.10"/>
    </reaction>
</comment>
<evidence type="ECO:0000256" key="13">
    <source>
        <dbReference type="ARBA" id="ARBA00047838"/>
    </source>
</evidence>
<keyword evidence="6 14" id="KW-0028">Amino-acid biosynthesis</keyword>
<evidence type="ECO:0000313" key="15">
    <source>
        <dbReference type="EMBL" id="QJQ32768.1"/>
    </source>
</evidence>
<protein>
    <recommendedName>
        <fullName evidence="5">Imidazole glycerol phosphate synthase subunit HisF</fullName>
        <ecNumber evidence="4">4.3.2.10</ecNumber>
    </recommendedName>
    <alternativeName>
        <fullName evidence="10">IGP synthase cyclase subunit</fullName>
    </alternativeName>
    <alternativeName>
        <fullName evidence="11">IGP synthase subunit HisF</fullName>
    </alternativeName>
    <alternativeName>
        <fullName evidence="12">ImGP synthase subunit HisF</fullName>
    </alternativeName>
</protein>
<dbReference type="GO" id="GO:0000105">
    <property type="term" value="P:L-histidine biosynthetic process"/>
    <property type="evidence" value="ECO:0007669"/>
    <property type="project" value="UniProtKB-UniPathway"/>
</dbReference>
<dbReference type="CDD" id="cd04731">
    <property type="entry name" value="HisF"/>
    <property type="match status" value="1"/>
</dbReference>
<dbReference type="Pfam" id="PF00977">
    <property type="entry name" value="His_biosynth"/>
    <property type="match status" value="1"/>
</dbReference>
<name>A0A6M4AUF5_9SPHN</name>
<keyword evidence="8 15" id="KW-0456">Lyase</keyword>
<dbReference type="PANTHER" id="PTHR21235:SF2">
    <property type="entry name" value="IMIDAZOLE GLYCEROL PHOSPHATE SYNTHASE HISHF"/>
    <property type="match status" value="1"/>
</dbReference>
<dbReference type="UniPathway" id="UPA00031">
    <property type="reaction ID" value="UER00010"/>
</dbReference>
<evidence type="ECO:0000256" key="11">
    <source>
        <dbReference type="ARBA" id="ARBA00031409"/>
    </source>
</evidence>
<evidence type="ECO:0000256" key="4">
    <source>
        <dbReference type="ARBA" id="ARBA00012809"/>
    </source>
</evidence>